<feature type="compositionally biased region" description="Basic and acidic residues" evidence="1">
    <location>
        <begin position="40"/>
        <end position="49"/>
    </location>
</feature>
<evidence type="ECO:0000313" key="2">
    <source>
        <dbReference type="EMBL" id="TDO27961.1"/>
    </source>
</evidence>
<protein>
    <submittedName>
        <fullName evidence="2">Uncharacterized protein</fullName>
    </submittedName>
</protein>
<dbReference type="AlphaFoldDB" id="A0A4R6IZS8"/>
<accession>A0A4R6IZS8</accession>
<name>A0A4R6IZS8_9ACTN</name>
<gene>
    <name evidence="2" type="ORF">EV643_15019</name>
</gene>
<sequence length="49" mass="5501">MWSSRRLRNAVTTSSSPAQIRETSDLEIPESMPRAATRSSTDRVETPHT</sequence>
<reference evidence="2 3" key="1">
    <citation type="submission" date="2019-03" db="EMBL/GenBank/DDBJ databases">
        <title>Genomic Encyclopedia of Type Strains, Phase III (KMG-III): the genomes of soil and plant-associated and newly described type strains.</title>
        <authorList>
            <person name="Whitman W."/>
        </authorList>
    </citation>
    <scope>NUCLEOTIDE SEQUENCE [LARGE SCALE GENOMIC DNA]</scope>
    <source>
        <strain evidence="2 3">VKM Ac-2527</strain>
    </source>
</reference>
<dbReference type="Proteomes" id="UP000295388">
    <property type="component" value="Unassembled WGS sequence"/>
</dbReference>
<comment type="caution">
    <text evidence="2">The sequence shown here is derived from an EMBL/GenBank/DDBJ whole genome shotgun (WGS) entry which is preliminary data.</text>
</comment>
<evidence type="ECO:0000256" key="1">
    <source>
        <dbReference type="SAM" id="MobiDB-lite"/>
    </source>
</evidence>
<dbReference type="EMBL" id="SNWQ01000050">
    <property type="protein sequence ID" value="TDO27961.1"/>
    <property type="molecule type" value="Genomic_DNA"/>
</dbReference>
<keyword evidence="3" id="KW-1185">Reference proteome</keyword>
<evidence type="ECO:0000313" key="3">
    <source>
        <dbReference type="Proteomes" id="UP000295388"/>
    </source>
</evidence>
<organism evidence="2 3">
    <name type="scientific">Kribbella caucasensis</name>
    <dbReference type="NCBI Taxonomy" id="2512215"/>
    <lineage>
        <taxon>Bacteria</taxon>
        <taxon>Bacillati</taxon>
        <taxon>Actinomycetota</taxon>
        <taxon>Actinomycetes</taxon>
        <taxon>Propionibacteriales</taxon>
        <taxon>Kribbellaceae</taxon>
        <taxon>Kribbella</taxon>
    </lineage>
</organism>
<feature type="region of interest" description="Disordered" evidence="1">
    <location>
        <begin position="1"/>
        <end position="49"/>
    </location>
</feature>
<proteinExistence type="predicted"/>